<dbReference type="InterPro" id="IPR052205">
    <property type="entry name" value="FliO/MopB"/>
</dbReference>
<comment type="similarity">
    <text evidence="6 7">Belongs to the FliO/MopB family.</text>
</comment>
<dbReference type="KEGG" id="emp:EZMO1_2253"/>
<organism evidence="9 10">
    <name type="scientific">Endozoicomonas montiporae CL-33</name>
    <dbReference type="NCBI Taxonomy" id="570277"/>
    <lineage>
        <taxon>Bacteria</taxon>
        <taxon>Pseudomonadati</taxon>
        <taxon>Pseudomonadota</taxon>
        <taxon>Gammaproteobacteria</taxon>
        <taxon>Oceanospirillales</taxon>
        <taxon>Endozoicomonadaceae</taxon>
        <taxon>Endozoicomonas</taxon>
    </lineage>
</organism>
<dbReference type="InterPro" id="IPR022781">
    <property type="entry name" value="Flagellar_biosynth_FliO"/>
</dbReference>
<keyword evidence="9" id="KW-0969">Cilium</keyword>
<name>A0A142BC77_9GAMM</name>
<evidence type="ECO:0000256" key="1">
    <source>
        <dbReference type="ARBA" id="ARBA00022475"/>
    </source>
</evidence>
<keyword evidence="3 7" id="KW-1133">Transmembrane helix</keyword>
<evidence type="ECO:0000256" key="6">
    <source>
        <dbReference type="ARBA" id="ARBA00037937"/>
    </source>
</evidence>
<accession>A0A142BC77</accession>
<evidence type="ECO:0000256" key="7">
    <source>
        <dbReference type="RuleBase" id="RU362064"/>
    </source>
</evidence>
<keyword evidence="5 7" id="KW-0975">Bacterial flagellum</keyword>
<dbReference type="GO" id="GO:0044781">
    <property type="term" value="P:bacterial-type flagellum organization"/>
    <property type="evidence" value="ECO:0007669"/>
    <property type="project" value="UniProtKB-UniRule"/>
</dbReference>
<dbReference type="GO" id="GO:0005886">
    <property type="term" value="C:plasma membrane"/>
    <property type="evidence" value="ECO:0007669"/>
    <property type="project" value="UniProtKB-SubCell"/>
</dbReference>
<evidence type="ECO:0000313" key="10">
    <source>
        <dbReference type="Proteomes" id="UP000071065"/>
    </source>
</evidence>
<dbReference type="Pfam" id="PF04347">
    <property type="entry name" value="FliO"/>
    <property type="match status" value="1"/>
</dbReference>
<evidence type="ECO:0000256" key="4">
    <source>
        <dbReference type="ARBA" id="ARBA00023136"/>
    </source>
</evidence>
<dbReference type="STRING" id="570277.EZMO1_2253"/>
<dbReference type="GO" id="GO:0009425">
    <property type="term" value="C:bacterial-type flagellum basal body"/>
    <property type="evidence" value="ECO:0007669"/>
    <property type="project" value="UniProtKB-SubCell"/>
</dbReference>
<keyword evidence="8" id="KW-0732">Signal</keyword>
<dbReference type="Proteomes" id="UP000071065">
    <property type="component" value="Chromosome"/>
</dbReference>
<evidence type="ECO:0000256" key="8">
    <source>
        <dbReference type="SAM" id="SignalP"/>
    </source>
</evidence>
<dbReference type="EMBL" id="CP013251">
    <property type="protein sequence ID" value="AMO56353.1"/>
    <property type="molecule type" value="Genomic_DNA"/>
</dbReference>
<dbReference type="PANTHER" id="PTHR38766:SF1">
    <property type="entry name" value="FLAGELLAR PROTEIN FLIO"/>
    <property type="match status" value="1"/>
</dbReference>
<keyword evidence="9" id="KW-0966">Cell projection</keyword>
<dbReference type="OrthoDB" id="5741235at2"/>
<protein>
    <recommendedName>
        <fullName evidence="7">Flagellar protein</fullName>
    </recommendedName>
</protein>
<feature type="chain" id="PRO_5007493069" description="Flagellar protein" evidence="8">
    <location>
        <begin position="25"/>
        <end position="141"/>
    </location>
</feature>
<evidence type="ECO:0000256" key="3">
    <source>
        <dbReference type="ARBA" id="ARBA00022989"/>
    </source>
</evidence>
<keyword evidence="4 7" id="KW-0472">Membrane</keyword>
<reference evidence="9 10" key="1">
    <citation type="journal article" date="2016" name="Front. Microbiol.">
        <title>Genomic Insight into the Host-Endosymbiont Relationship of Endozoicomonas montiporae CL-33(T) with its Coral Host.</title>
        <authorList>
            <person name="Ding J.-Y."/>
            <person name="Shiu J.-H."/>
            <person name="Chen W.-M."/>
            <person name="Chiang Y.-R."/>
            <person name="Tang S.-L."/>
        </authorList>
    </citation>
    <scope>NUCLEOTIDE SEQUENCE [LARGE SCALE GENOMIC DNA]</scope>
    <source>
        <strain evidence="9 10">CL-33</strain>
    </source>
</reference>
<gene>
    <name evidence="9" type="primary">filOZ</name>
    <name evidence="9" type="ORF">EZMO1_2253</name>
</gene>
<feature type="transmembrane region" description="Helical" evidence="7">
    <location>
        <begin position="33"/>
        <end position="57"/>
    </location>
</feature>
<sequence>MIMIRPCHLAALMAALLLPGAAAADSTQNSQLANSILLTTGMLAVVIACFIGLAWLTRRLQTSHFRRSRSLQLIESLPVGRNEKICIIKAGSTFKVIGVTSQQITLMETLESLEQVNTTTAEDPKNQAWKWAQQFLQSNTQ</sequence>
<evidence type="ECO:0000256" key="2">
    <source>
        <dbReference type="ARBA" id="ARBA00022692"/>
    </source>
</evidence>
<dbReference type="NCBIfam" id="TIGR03500">
    <property type="entry name" value="FliO_TIGR"/>
    <property type="match status" value="1"/>
</dbReference>
<feature type="signal peptide" evidence="8">
    <location>
        <begin position="1"/>
        <end position="24"/>
    </location>
</feature>
<keyword evidence="2 7" id="KW-0812">Transmembrane</keyword>
<proteinExistence type="inferred from homology"/>
<evidence type="ECO:0000256" key="5">
    <source>
        <dbReference type="ARBA" id="ARBA00023143"/>
    </source>
</evidence>
<dbReference type="AlphaFoldDB" id="A0A142BC77"/>
<dbReference type="PATRIC" id="fig|570277.3.peg.2424"/>
<evidence type="ECO:0000313" key="9">
    <source>
        <dbReference type="EMBL" id="AMO56353.1"/>
    </source>
</evidence>
<keyword evidence="9" id="KW-0282">Flagellum</keyword>
<comment type="subcellular location">
    <subcellularLocation>
        <location evidence="7">Cell membrane</location>
    </subcellularLocation>
    <subcellularLocation>
        <location evidence="7">Bacterial flagellum basal body</location>
    </subcellularLocation>
</comment>
<dbReference type="PANTHER" id="PTHR38766">
    <property type="entry name" value="FLAGELLAR PROTEIN FLIO"/>
    <property type="match status" value="1"/>
</dbReference>
<keyword evidence="1 7" id="KW-1003">Cell membrane</keyword>